<dbReference type="Pfam" id="PF01926">
    <property type="entry name" value="MMR_HSR1"/>
    <property type="match status" value="1"/>
</dbReference>
<sequence length="502" mass="55144">MTAEIESGSKLAIAIAGRSNVGKSSIIRALSGIESDEVSPVASEDEMYPLTRAEIHPLGPVTIYDTDAHVPGDDRARAIKDALYSVDVAVIVTDDSGILDEERELTNLLRDRGIPCVMVFNKADIRRPSLADMEFCGSRGVRFVATSTVDGRGIERLKKSIMALAPEENMLDPVLARDLMGRGDFVVCVVSEDPVSPKGRLGLPKSQVLREILDAGGIAVIVKEGELYQTISGHKRRPALVIADSEPIKKVMDLIPRDVSLTTFPILFARHKGNLEQLVQGANAIDNLQDGDKVLIVEACPHHPKAEDLGKEMIPARIAGYTNRNIIFESKTGCGLPIDLAEYKLVVHCGACMAERADMLRRIRDCDRQQVPITNYGLAVAKVDGTLKRLIEPFFKDEVEERKELTGKINVFRGSNSQAMHLVVPAEIHPEKAVPFNLMYLFGDIEVTKEHIGFASLPFARGGQQKIRKFVEEHGYCFYKWPGRVLGADLGGLLDPDDSDDV</sequence>
<feature type="domain" description="Hydrogen maturase F tetramerization" evidence="3">
    <location>
        <begin position="277"/>
        <end position="393"/>
    </location>
</feature>
<dbReference type="RefSeq" id="WP_015852885.1">
    <property type="nucleotide sequence ID" value="NC_012881.1"/>
</dbReference>
<dbReference type="InterPro" id="IPR023873">
    <property type="entry name" value="FeFe-hyd_GTPase_HydF"/>
</dbReference>
<evidence type="ECO:0000259" key="3">
    <source>
        <dbReference type="Pfam" id="PF18133"/>
    </source>
</evidence>
<dbReference type="GO" id="GO:0005525">
    <property type="term" value="F:GTP binding"/>
    <property type="evidence" value="ECO:0007669"/>
    <property type="project" value="InterPro"/>
</dbReference>
<dbReference type="eggNOG" id="COG0486">
    <property type="taxonomic scope" value="Bacteria"/>
</dbReference>
<accession>C6C0X2</accession>
<dbReference type="GO" id="GO:0002098">
    <property type="term" value="P:tRNA wobble uridine modification"/>
    <property type="evidence" value="ECO:0007669"/>
    <property type="project" value="TreeGrafter"/>
</dbReference>
<evidence type="ECO:0000259" key="2">
    <source>
        <dbReference type="Pfam" id="PF18128"/>
    </source>
</evidence>
<evidence type="ECO:0000313" key="4">
    <source>
        <dbReference type="EMBL" id="ACS81069.1"/>
    </source>
</evidence>
<dbReference type="EMBL" id="CP001649">
    <property type="protein sequence ID" value="ACS81069.1"/>
    <property type="molecule type" value="Genomic_DNA"/>
</dbReference>
<dbReference type="SUPFAM" id="SSF52540">
    <property type="entry name" value="P-loop containing nucleoside triphosphate hydrolases"/>
    <property type="match status" value="1"/>
</dbReference>
<name>C6C0X2_MARSD</name>
<keyword evidence="5" id="KW-1185">Reference proteome</keyword>
<feature type="domain" description="Hydrogen maturase F dimerization" evidence="2">
    <location>
        <begin position="175"/>
        <end position="273"/>
    </location>
</feature>
<protein>
    <submittedName>
        <fullName evidence="4">Small GTP-binding protein</fullName>
    </submittedName>
</protein>
<organism evidence="4 5">
    <name type="scientific">Maridesulfovibrio salexigens (strain ATCC 14822 / DSM 2638 / NCIMB 8403 / VKM B-1763)</name>
    <name type="common">Desulfovibrio salexigens</name>
    <dbReference type="NCBI Taxonomy" id="526222"/>
    <lineage>
        <taxon>Bacteria</taxon>
        <taxon>Pseudomonadati</taxon>
        <taxon>Thermodesulfobacteriota</taxon>
        <taxon>Desulfovibrionia</taxon>
        <taxon>Desulfovibrionales</taxon>
        <taxon>Desulfovibrionaceae</taxon>
        <taxon>Maridesulfovibrio</taxon>
    </lineage>
</organism>
<dbReference type="Gene3D" id="3.40.50.11410">
    <property type="match status" value="1"/>
</dbReference>
<reference evidence="4 5" key="1">
    <citation type="submission" date="2009-06" db="EMBL/GenBank/DDBJ databases">
        <title>Complete sequence of Desulfovibrio salexigens DSM 2638.</title>
        <authorList>
            <consortium name="US DOE Joint Genome Institute"/>
            <person name="Lucas S."/>
            <person name="Copeland A."/>
            <person name="Lapidus A."/>
            <person name="Glavina del Rio T."/>
            <person name="Tice H."/>
            <person name="Bruce D."/>
            <person name="Goodwin L."/>
            <person name="Pitluck S."/>
            <person name="Munk A.C."/>
            <person name="Brettin T."/>
            <person name="Detter J.C."/>
            <person name="Han C."/>
            <person name="Tapia R."/>
            <person name="Larimer F."/>
            <person name="Land M."/>
            <person name="Hauser L."/>
            <person name="Kyrpides N."/>
            <person name="Anderson I."/>
            <person name="Wall J.D."/>
            <person name="Arkin A.P."/>
            <person name="Dehal P."/>
            <person name="Chivian D."/>
            <person name="Giles B."/>
            <person name="Hazen T.C."/>
        </authorList>
    </citation>
    <scope>NUCLEOTIDE SEQUENCE [LARGE SCALE GENOMIC DNA]</scope>
    <source>
        <strain evidence="5">ATCC 14822 / DSM 2638 / NCIMB 8403 / VKM B-1763</strain>
    </source>
</reference>
<dbReference type="Gene3D" id="3.40.50.300">
    <property type="entry name" value="P-loop containing nucleotide triphosphate hydrolases"/>
    <property type="match status" value="1"/>
</dbReference>
<dbReference type="AlphaFoldDB" id="C6C0X2"/>
<dbReference type="InterPro" id="IPR006073">
    <property type="entry name" value="GTP-bd"/>
</dbReference>
<dbReference type="Pfam" id="PF18133">
    <property type="entry name" value="HydF_tetramer"/>
    <property type="match status" value="1"/>
</dbReference>
<dbReference type="GO" id="GO:0005737">
    <property type="term" value="C:cytoplasm"/>
    <property type="evidence" value="ECO:0007669"/>
    <property type="project" value="TreeGrafter"/>
</dbReference>
<dbReference type="NCBIfam" id="TIGR03918">
    <property type="entry name" value="GTP_HydF"/>
    <property type="match status" value="1"/>
</dbReference>
<dbReference type="STRING" id="526222.Desal_3017"/>
<dbReference type="PANTHER" id="PTHR42714:SF6">
    <property type="entry name" value="TRANSLATION INITIATION FACTOR IF-2"/>
    <property type="match status" value="1"/>
</dbReference>
<dbReference type="OrthoDB" id="9811338at2"/>
<feature type="domain" description="G" evidence="1">
    <location>
        <begin position="13"/>
        <end position="122"/>
    </location>
</feature>
<dbReference type="PANTHER" id="PTHR42714">
    <property type="entry name" value="TRNA MODIFICATION GTPASE GTPBP3"/>
    <property type="match status" value="1"/>
</dbReference>
<evidence type="ECO:0000259" key="1">
    <source>
        <dbReference type="Pfam" id="PF01926"/>
    </source>
</evidence>
<dbReference type="InterPro" id="IPR027417">
    <property type="entry name" value="P-loop_NTPase"/>
</dbReference>
<gene>
    <name evidence="4" type="ordered locus">Desal_3017</name>
</gene>
<dbReference type="InterPro" id="IPR041606">
    <property type="entry name" value="HydF_dimer"/>
</dbReference>
<dbReference type="Pfam" id="PF18128">
    <property type="entry name" value="HydF_dimer"/>
    <property type="match status" value="1"/>
</dbReference>
<dbReference type="KEGG" id="dsa:Desal_3017"/>
<dbReference type="InterPro" id="IPR040644">
    <property type="entry name" value="HydF_tetramer"/>
</dbReference>
<dbReference type="HOGENOM" id="CLU_042017_0_0_7"/>
<dbReference type="GO" id="GO:0030488">
    <property type="term" value="P:tRNA methylation"/>
    <property type="evidence" value="ECO:0007669"/>
    <property type="project" value="TreeGrafter"/>
</dbReference>
<proteinExistence type="predicted"/>
<dbReference type="Proteomes" id="UP000002601">
    <property type="component" value="Chromosome"/>
</dbReference>
<evidence type="ECO:0000313" key="5">
    <source>
        <dbReference type="Proteomes" id="UP000002601"/>
    </source>
</evidence>
<dbReference type="Gene3D" id="3.40.50.11420">
    <property type="match status" value="1"/>
</dbReference>